<name>A0A1H0AJD2_9BACI</name>
<feature type="transmembrane region" description="Helical" evidence="1">
    <location>
        <begin position="43"/>
        <end position="63"/>
    </location>
</feature>
<accession>A0A1H0AJD2</accession>
<feature type="transmembrane region" description="Helical" evidence="1">
    <location>
        <begin position="12"/>
        <end position="31"/>
    </location>
</feature>
<proteinExistence type="predicted"/>
<dbReference type="AlphaFoldDB" id="A0A1H0AJD2"/>
<evidence type="ECO:0000256" key="1">
    <source>
        <dbReference type="SAM" id="Phobius"/>
    </source>
</evidence>
<organism evidence="2 3">
    <name type="scientific">Tenuibacillus multivorans</name>
    <dbReference type="NCBI Taxonomy" id="237069"/>
    <lineage>
        <taxon>Bacteria</taxon>
        <taxon>Bacillati</taxon>
        <taxon>Bacillota</taxon>
        <taxon>Bacilli</taxon>
        <taxon>Bacillales</taxon>
        <taxon>Bacillaceae</taxon>
        <taxon>Tenuibacillus</taxon>
    </lineage>
</organism>
<protein>
    <submittedName>
        <fullName evidence="2">Uncharacterized protein</fullName>
    </submittedName>
</protein>
<keyword evidence="1" id="KW-1133">Transmembrane helix</keyword>
<keyword evidence="1" id="KW-0472">Membrane</keyword>
<reference evidence="2 3" key="1">
    <citation type="submission" date="2016-10" db="EMBL/GenBank/DDBJ databases">
        <authorList>
            <person name="de Groot N.N."/>
        </authorList>
    </citation>
    <scope>NUCLEOTIDE SEQUENCE [LARGE SCALE GENOMIC DNA]</scope>
    <source>
        <strain evidence="2 3">CGMCC 1.3442</strain>
    </source>
</reference>
<evidence type="ECO:0000313" key="3">
    <source>
        <dbReference type="Proteomes" id="UP000199334"/>
    </source>
</evidence>
<keyword evidence="1" id="KW-0812">Transmembrane</keyword>
<dbReference type="STRING" id="237069.SAMN05216498_1967"/>
<dbReference type="EMBL" id="FNIG01000004">
    <property type="protein sequence ID" value="SDN33688.1"/>
    <property type="molecule type" value="Genomic_DNA"/>
</dbReference>
<dbReference type="Proteomes" id="UP000199334">
    <property type="component" value="Unassembled WGS sequence"/>
</dbReference>
<evidence type="ECO:0000313" key="2">
    <source>
        <dbReference type="EMBL" id="SDN33688.1"/>
    </source>
</evidence>
<keyword evidence="3" id="KW-1185">Reference proteome</keyword>
<sequence length="69" mass="8085">MATRSKLKDPGLMLTVVMVMYAALVFVWWPVDTYFKGISLVGWLMFIGLFIWLLLGVIYVLWIEKLEEE</sequence>
<dbReference type="OrthoDB" id="2970391at2"/>
<gene>
    <name evidence="2" type="ORF">SAMN05216498_1967</name>
</gene>
<dbReference type="RefSeq" id="WP_093856429.1">
    <property type="nucleotide sequence ID" value="NZ_BJVZ01000021.1"/>
</dbReference>